<evidence type="ECO:0000256" key="1">
    <source>
        <dbReference type="SAM" id="MobiDB-lite"/>
    </source>
</evidence>
<feature type="region of interest" description="Disordered" evidence="1">
    <location>
        <begin position="1"/>
        <end position="24"/>
    </location>
</feature>
<reference evidence="2" key="1">
    <citation type="submission" date="2016-08" db="EMBL/GenBank/DDBJ databases">
        <authorList>
            <person name="Seilhamer J.J."/>
        </authorList>
    </citation>
    <scope>NUCLEOTIDE SEQUENCE</scope>
    <source>
        <strain evidence="2">86</strain>
    </source>
</reference>
<protein>
    <submittedName>
        <fullName evidence="2">Uncharacterized protein</fullName>
    </submittedName>
</protein>
<evidence type="ECO:0000313" key="2">
    <source>
        <dbReference type="EMBL" id="SCM77066.1"/>
    </source>
</evidence>
<sequence length="262" mass="28197">MEPSAPARAARGRGTGASRQETELTGRASGGFYGRLVGRTFGDLRQAGIGGLFLGEGLLQELGRLLLADQFGPAAHGAVAGDLVVLDRLGGGDQAGVDGLRAGKFLEHFLAFLDDALDGRTGLAACRLADQFEHLLQALDLHLGLLTMFLEGGPQLGRLGATRHFRQCLQDLALGVIDVLEHVLKKIVKRFGLHGFTSALWRKVARFNRGRDELFPARRQADRRRAHGRPAGTIAALGDFITSALRTGTTRPQLHRQRAATL</sequence>
<gene>
    <name evidence="2" type="ORF">KL86PLE_40871</name>
</gene>
<proteinExistence type="predicted"/>
<dbReference type="AlphaFoldDB" id="A0A212LHN0"/>
<dbReference type="EMBL" id="FMJD01000008">
    <property type="protein sequence ID" value="SCM77066.1"/>
    <property type="molecule type" value="Genomic_DNA"/>
</dbReference>
<accession>A0A212LHN0</accession>
<organism evidence="2">
    <name type="scientific">uncultured Pleomorphomonas sp</name>
    <dbReference type="NCBI Taxonomy" id="442121"/>
    <lineage>
        <taxon>Bacteria</taxon>
        <taxon>Pseudomonadati</taxon>
        <taxon>Pseudomonadota</taxon>
        <taxon>Alphaproteobacteria</taxon>
        <taxon>Hyphomicrobiales</taxon>
        <taxon>Pleomorphomonadaceae</taxon>
        <taxon>Pleomorphomonas</taxon>
        <taxon>environmental samples</taxon>
    </lineage>
</organism>
<name>A0A212LHN0_9HYPH</name>